<name>A0A562NPE9_9HYPH</name>
<comment type="caution">
    <text evidence="14">The sequence shown here is derived from an EMBL/GenBank/DDBJ whole genome shotgun (WGS) entry which is preliminary data.</text>
</comment>
<organism evidence="14 15">
    <name type="scientific">Mesorhizobium tianshanense</name>
    <dbReference type="NCBI Taxonomy" id="39844"/>
    <lineage>
        <taxon>Bacteria</taxon>
        <taxon>Pseudomonadati</taxon>
        <taxon>Pseudomonadota</taxon>
        <taxon>Alphaproteobacteria</taxon>
        <taxon>Hyphomicrobiales</taxon>
        <taxon>Phyllobacteriaceae</taxon>
        <taxon>Mesorhizobium</taxon>
    </lineage>
</organism>
<evidence type="ECO:0000256" key="11">
    <source>
        <dbReference type="RuleBase" id="RU003783"/>
    </source>
</evidence>
<dbReference type="Proteomes" id="UP000317122">
    <property type="component" value="Unassembled WGS sequence"/>
</dbReference>
<evidence type="ECO:0000256" key="2">
    <source>
        <dbReference type="ARBA" id="ARBA00003213"/>
    </source>
</evidence>
<dbReference type="InterPro" id="IPR018022">
    <property type="entry name" value="IPT"/>
</dbReference>
<evidence type="ECO:0000256" key="12">
    <source>
        <dbReference type="RuleBase" id="RU003784"/>
    </source>
</evidence>
<comment type="caution">
    <text evidence="10">Lacks conserved residue(s) required for the propagation of feature annotation.</text>
</comment>
<evidence type="ECO:0000256" key="6">
    <source>
        <dbReference type="ARBA" id="ARBA00022741"/>
    </source>
</evidence>
<comment type="cofactor">
    <cofactor evidence="1 10">
        <name>Mg(2+)</name>
        <dbReference type="ChEBI" id="CHEBI:18420"/>
    </cofactor>
</comment>
<dbReference type="GO" id="GO:0005524">
    <property type="term" value="F:ATP binding"/>
    <property type="evidence" value="ECO:0007669"/>
    <property type="project" value="UniProtKB-UniRule"/>
</dbReference>
<proteinExistence type="inferred from homology"/>
<dbReference type="EC" id="2.5.1.75" evidence="10"/>
<keyword evidence="6 10" id="KW-0547">Nucleotide-binding</keyword>
<feature type="binding site" evidence="10">
    <location>
        <begin position="31"/>
        <end position="38"/>
    </location>
    <ligand>
        <name>ATP</name>
        <dbReference type="ChEBI" id="CHEBI:30616"/>
    </ligand>
</feature>
<evidence type="ECO:0000256" key="9">
    <source>
        <dbReference type="ARBA" id="ARBA00049563"/>
    </source>
</evidence>
<keyword evidence="5 10" id="KW-0819">tRNA processing</keyword>
<dbReference type="CDD" id="cd02019">
    <property type="entry name" value="NK"/>
    <property type="match status" value="1"/>
</dbReference>
<dbReference type="HAMAP" id="MF_00185">
    <property type="entry name" value="IPP_trans"/>
    <property type="match status" value="1"/>
</dbReference>
<comment type="function">
    <text evidence="2 10 12">Catalyzes the transfer of a dimethylallyl group onto the adenine at position 37 in tRNAs that read codons beginning with uridine, leading to the formation of N6-(dimethylallyl)adenosine (i(6)A).</text>
</comment>
<dbReference type="NCBIfam" id="TIGR00174">
    <property type="entry name" value="miaA"/>
    <property type="match status" value="1"/>
</dbReference>
<evidence type="ECO:0000256" key="5">
    <source>
        <dbReference type="ARBA" id="ARBA00022694"/>
    </source>
</evidence>
<keyword evidence="4 10" id="KW-0808">Transferase</keyword>
<dbReference type="PANTHER" id="PTHR11088">
    <property type="entry name" value="TRNA DIMETHYLALLYLTRANSFERASE"/>
    <property type="match status" value="1"/>
</dbReference>
<keyword evidence="15" id="KW-1185">Reference proteome</keyword>
<evidence type="ECO:0000313" key="14">
    <source>
        <dbReference type="EMBL" id="TWI33606.1"/>
    </source>
</evidence>
<dbReference type="InterPro" id="IPR027417">
    <property type="entry name" value="P-loop_NTPase"/>
</dbReference>
<evidence type="ECO:0000256" key="3">
    <source>
        <dbReference type="ARBA" id="ARBA00005842"/>
    </source>
</evidence>
<comment type="catalytic activity">
    <reaction evidence="9 10 11">
        <text>adenosine(37) in tRNA + dimethylallyl diphosphate = N(6)-dimethylallyladenosine(37) in tRNA + diphosphate</text>
        <dbReference type="Rhea" id="RHEA:26482"/>
        <dbReference type="Rhea" id="RHEA-COMP:10162"/>
        <dbReference type="Rhea" id="RHEA-COMP:10375"/>
        <dbReference type="ChEBI" id="CHEBI:33019"/>
        <dbReference type="ChEBI" id="CHEBI:57623"/>
        <dbReference type="ChEBI" id="CHEBI:74411"/>
        <dbReference type="ChEBI" id="CHEBI:74415"/>
        <dbReference type="EC" id="2.5.1.75"/>
    </reaction>
</comment>
<keyword evidence="8 10" id="KW-0460">Magnesium</keyword>
<keyword evidence="7 10" id="KW-0067">ATP-binding</keyword>
<evidence type="ECO:0000256" key="1">
    <source>
        <dbReference type="ARBA" id="ARBA00001946"/>
    </source>
</evidence>
<comment type="subunit">
    <text evidence="10">Monomer.</text>
</comment>
<dbReference type="Gene3D" id="1.10.20.140">
    <property type="match status" value="1"/>
</dbReference>
<reference evidence="14 15" key="1">
    <citation type="journal article" date="2015" name="Stand. Genomic Sci.">
        <title>Genomic Encyclopedia of Bacterial and Archaeal Type Strains, Phase III: the genomes of soil and plant-associated and newly described type strains.</title>
        <authorList>
            <person name="Whitman W.B."/>
            <person name="Woyke T."/>
            <person name="Klenk H.P."/>
            <person name="Zhou Y."/>
            <person name="Lilburn T.G."/>
            <person name="Beck B.J."/>
            <person name="De Vos P."/>
            <person name="Vandamme P."/>
            <person name="Eisen J.A."/>
            <person name="Garrity G."/>
            <person name="Hugenholtz P."/>
            <person name="Kyrpides N.C."/>
        </authorList>
    </citation>
    <scope>NUCLEOTIDE SEQUENCE [LARGE SCALE GENOMIC DNA]</scope>
    <source>
        <strain evidence="14 15">CGMCC 1.2546</strain>
    </source>
</reference>
<evidence type="ECO:0000256" key="7">
    <source>
        <dbReference type="ARBA" id="ARBA00022840"/>
    </source>
</evidence>
<comment type="similarity">
    <text evidence="3 10 13">Belongs to the IPP transferase family.</text>
</comment>
<dbReference type="EMBL" id="VLKT01000024">
    <property type="protein sequence ID" value="TWI33606.1"/>
    <property type="molecule type" value="Genomic_DNA"/>
</dbReference>
<evidence type="ECO:0000256" key="4">
    <source>
        <dbReference type="ARBA" id="ARBA00022679"/>
    </source>
</evidence>
<accession>A0A562NPE9</accession>
<feature type="region of interest" description="Interaction with substrate tRNA" evidence="10">
    <location>
        <begin position="56"/>
        <end position="59"/>
    </location>
</feature>
<dbReference type="SUPFAM" id="SSF52540">
    <property type="entry name" value="P-loop containing nucleoside triphosphate hydrolases"/>
    <property type="match status" value="2"/>
</dbReference>
<feature type="region of interest" description="Interaction with substrate tRNA" evidence="10">
    <location>
        <begin position="196"/>
        <end position="200"/>
    </location>
</feature>
<dbReference type="GO" id="GO:0006400">
    <property type="term" value="P:tRNA modification"/>
    <property type="evidence" value="ECO:0007669"/>
    <property type="project" value="TreeGrafter"/>
</dbReference>
<sequence length="345" mass="38046">MAIKGVVSGGIENSSGQAGEGRVKNAILIAGPTASGKSALALDIAERKGGVIVNTDSMQGYSVLDVLTARPTAAELARVPHYLYGHVQPSTAYSTGAWLRDVMKLIDDGTFFERPGGTFFERPDGTFFERPVIFVGGTGLYFRALAEGISEMPDIPQSIRDRWRYELQEQGAAKLHRILLREDSAAGMMLKPTDGQRIVRALEVLDASGRSILEWQAARGRPMIDRASTHFFVIEPDRAALVERIEARFDRMLDKGALDEVRRLTDLGLDPDLPAMKAIGVRELQAAMAGELGFPEAIERAKIATRQYAKRQATWFRHQLGPEWLRLRPEDRAESTILNLLSSAT</sequence>
<evidence type="ECO:0000256" key="10">
    <source>
        <dbReference type="HAMAP-Rule" id="MF_00185"/>
    </source>
</evidence>
<protein>
    <recommendedName>
        <fullName evidence="10">tRNA dimethylallyltransferase</fullName>
        <ecNumber evidence="10">2.5.1.75</ecNumber>
    </recommendedName>
    <alternativeName>
        <fullName evidence="10">Dimethylallyl diphosphate:tRNA dimethylallyltransferase</fullName>
        <shortName evidence="10">DMAPP:tRNA dimethylallyltransferase</shortName>
        <shortName evidence="10">DMATase</shortName>
    </alternativeName>
    <alternativeName>
        <fullName evidence="10">Isopentenyl-diphosphate:tRNA isopentenyltransferase</fullName>
        <shortName evidence="10">IPP transferase</shortName>
        <shortName evidence="10">IPPT</shortName>
        <shortName evidence="10">IPTase</shortName>
    </alternativeName>
</protein>
<dbReference type="GO" id="GO:0052381">
    <property type="term" value="F:tRNA dimethylallyltransferase activity"/>
    <property type="evidence" value="ECO:0007669"/>
    <property type="project" value="UniProtKB-UniRule"/>
</dbReference>
<dbReference type="Gene3D" id="3.40.50.300">
    <property type="entry name" value="P-loop containing nucleotide triphosphate hydrolases"/>
    <property type="match status" value="1"/>
</dbReference>
<evidence type="ECO:0000313" key="15">
    <source>
        <dbReference type="Proteomes" id="UP000317122"/>
    </source>
</evidence>
<gene>
    <name evidence="10" type="primary">miaA</name>
    <name evidence="14" type="ORF">IQ26_03874</name>
</gene>
<dbReference type="RefSeq" id="WP_240547175.1">
    <property type="nucleotide sequence ID" value="NZ_BSPF01000128.1"/>
</dbReference>
<dbReference type="InterPro" id="IPR039657">
    <property type="entry name" value="Dimethylallyltransferase"/>
</dbReference>
<feature type="site" description="Interaction with substrate tRNA" evidence="10">
    <location>
        <position position="138"/>
    </location>
</feature>
<feature type="binding site" evidence="10">
    <location>
        <begin position="33"/>
        <end position="38"/>
    </location>
    <ligand>
        <name>substrate</name>
    </ligand>
</feature>
<dbReference type="Pfam" id="PF01715">
    <property type="entry name" value="IPPT"/>
    <property type="match status" value="1"/>
</dbReference>
<evidence type="ECO:0000256" key="8">
    <source>
        <dbReference type="ARBA" id="ARBA00022842"/>
    </source>
</evidence>
<evidence type="ECO:0000256" key="13">
    <source>
        <dbReference type="RuleBase" id="RU003785"/>
    </source>
</evidence>
<dbReference type="PANTHER" id="PTHR11088:SF60">
    <property type="entry name" value="TRNA DIMETHYLALLYLTRANSFERASE"/>
    <property type="match status" value="1"/>
</dbReference>
<feature type="site" description="Interaction with substrate tRNA" evidence="10">
    <location>
        <position position="160"/>
    </location>
</feature>
<dbReference type="AlphaFoldDB" id="A0A562NPE9"/>